<dbReference type="Gene3D" id="1.10.510.10">
    <property type="entry name" value="Transferase(Phosphotransferase) domain 1"/>
    <property type="match status" value="1"/>
</dbReference>
<accession>A0ABQ8U5H8</accession>
<dbReference type="SMART" id="SM00220">
    <property type="entry name" value="S_TKc"/>
    <property type="match status" value="1"/>
</dbReference>
<evidence type="ECO:0000256" key="4">
    <source>
        <dbReference type="ARBA" id="ARBA00022840"/>
    </source>
</evidence>
<keyword evidence="3" id="KW-0418">Kinase</keyword>
<dbReference type="PROSITE" id="PS50011">
    <property type="entry name" value="PROTEIN_KINASE_DOM"/>
    <property type="match status" value="1"/>
</dbReference>
<dbReference type="InterPro" id="IPR011009">
    <property type="entry name" value="Kinase-like_dom_sf"/>
</dbReference>
<keyword evidence="7" id="KW-1185">Reference proteome</keyword>
<dbReference type="InterPro" id="IPR000719">
    <property type="entry name" value="Prot_kinase_dom"/>
</dbReference>
<organism evidence="6 7">
    <name type="scientific">Paratrimastix pyriformis</name>
    <dbReference type="NCBI Taxonomy" id="342808"/>
    <lineage>
        <taxon>Eukaryota</taxon>
        <taxon>Metamonada</taxon>
        <taxon>Preaxostyla</taxon>
        <taxon>Paratrimastigidae</taxon>
        <taxon>Paratrimastix</taxon>
    </lineage>
</organism>
<name>A0ABQ8U5H8_9EUKA</name>
<evidence type="ECO:0000313" key="7">
    <source>
        <dbReference type="Proteomes" id="UP001141327"/>
    </source>
</evidence>
<keyword evidence="4" id="KW-0067">ATP-binding</keyword>
<reference evidence="6" key="1">
    <citation type="journal article" date="2022" name="bioRxiv">
        <title>Genomics of Preaxostyla Flagellates Illuminates Evolutionary Transitions and the Path Towards Mitochondrial Loss.</title>
        <authorList>
            <person name="Novak L.V.F."/>
            <person name="Treitli S.C."/>
            <person name="Pyrih J."/>
            <person name="Halakuc P."/>
            <person name="Pipaliya S.V."/>
            <person name="Vacek V."/>
            <person name="Brzon O."/>
            <person name="Soukal P."/>
            <person name="Eme L."/>
            <person name="Dacks J.B."/>
            <person name="Karnkowska A."/>
            <person name="Elias M."/>
            <person name="Hampl V."/>
        </authorList>
    </citation>
    <scope>NUCLEOTIDE SEQUENCE</scope>
    <source>
        <strain evidence="6">RCP-MX</strain>
    </source>
</reference>
<dbReference type="Proteomes" id="UP001141327">
    <property type="component" value="Unassembled WGS sequence"/>
</dbReference>
<dbReference type="PANTHER" id="PTHR24348:SF22">
    <property type="entry name" value="NON-SPECIFIC SERINE_THREONINE PROTEIN KINASE"/>
    <property type="match status" value="1"/>
</dbReference>
<dbReference type="EMBL" id="JAPMOS010000145">
    <property type="protein sequence ID" value="KAJ4454601.1"/>
    <property type="molecule type" value="Genomic_DNA"/>
</dbReference>
<evidence type="ECO:0000259" key="5">
    <source>
        <dbReference type="PROSITE" id="PS50011"/>
    </source>
</evidence>
<dbReference type="SUPFAM" id="SSF56112">
    <property type="entry name" value="Protein kinase-like (PK-like)"/>
    <property type="match status" value="1"/>
</dbReference>
<evidence type="ECO:0000313" key="6">
    <source>
        <dbReference type="EMBL" id="KAJ4454601.1"/>
    </source>
</evidence>
<evidence type="ECO:0000256" key="2">
    <source>
        <dbReference type="ARBA" id="ARBA00022741"/>
    </source>
</evidence>
<keyword evidence="2" id="KW-0547">Nucleotide-binding</keyword>
<dbReference type="PANTHER" id="PTHR24348">
    <property type="entry name" value="SERINE/THREONINE-PROTEIN KINASE UNC-51-RELATED"/>
    <property type="match status" value="1"/>
</dbReference>
<protein>
    <recommendedName>
        <fullName evidence="5">Protein kinase domain-containing protein</fullName>
    </recommendedName>
</protein>
<evidence type="ECO:0000256" key="3">
    <source>
        <dbReference type="ARBA" id="ARBA00022777"/>
    </source>
</evidence>
<comment type="caution">
    <text evidence="6">The sequence shown here is derived from an EMBL/GenBank/DDBJ whole genome shotgun (WGS) entry which is preliminary data.</text>
</comment>
<sequence>MTQLDHPNILPLLAQPFVDRDVVILITAFCDQGNLDRILGSSRLSDSTLRRHLISLLSQTPHDPPTPDHGGIMVIGDMGLLTKDRSTETVGTRLFMAPEVMYSQAYDAKADLFSLGLVFLLMIANWSSETLFLYFCKEKDPAPGPLPPTDPRREGLPCTVCQRNPELFVNAINAAIPPGLAEVRSAIQALLSRQAADRPTAQQARLSLEAWHPTGSLAPSLAPLSWHPWRRQWLPRDEFRDFSTLRLDQLPPSSSPPLPLFSQPLIGESPVGQPIQPTPSNELNVFDSDSSGSRNELRCVICGGVARLRNPFQRDSLFPWCSQVCHMALLETRGRMCAPLRKPHDGN</sequence>
<evidence type="ECO:0000256" key="1">
    <source>
        <dbReference type="ARBA" id="ARBA00022679"/>
    </source>
</evidence>
<feature type="domain" description="Protein kinase" evidence="5">
    <location>
        <begin position="1"/>
        <end position="215"/>
    </location>
</feature>
<keyword evidence="1" id="KW-0808">Transferase</keyword>
<gene>
    <name evidence="6" type="ORF">PAPYR_10652</name>
</gene>
<proteinExistence type="predicted"/>
<dbReference type="InterPro" id="IPR045269">
    <property type="entry name" value="Atg1-like"/>
</dbReference>